<proteinExistence type="predicted"/>
<sequence length="609" mass="67328">MSKARFSALAVILMMAMSAFVVIPTYNVGAMESDDDEGEDDGGPESIDVAVDMIALDEWTVSVTAEMPATLSDEMRQGIAWMCGDMIGTSDDEITEACFNHWIEMMEMESGDGDHGEDGCPPGLSDEQCDDLRDCFEGEEGGPILGCFRAIYDICGDENPYDFCYTGDGMMEFFDTFFAYEDGDVSPDDFMTAVMSLFDNSEGPGGDDDDVWAFDIQVFTIGAEDAGHYSIHPDFLYSESPDFVCQNGDTINFGDVNNEWGNCEDGTDEQWYDSHTPEDTADDCQYWMTDEMTDDCTGDPVNRFVCNDNSEILITAVNNDEDNCPSGSDEYWYHHWSGHVYLYSGYLNPDNTSNLLGNAGASYVCQYAGTNEINVECISHWEGNLPAGFYSLVTAAPCHNEWTDEDEDGEDDSDELDCENGDYAHSIPSVGLLDGSIDDESPRMGLKSDHYDSHDYSRQNFPLFDTYQFTVGEDGLNGSITSAHYICYDNDGEVPDDCSGTDMSLYLYEYSFNPDDTGDNLLGSNRVSEGNGQDCPVVEEGKSVCDYSRLEVELTEGNYVVVTAGGHTYAEGSYVNRIVNQDGTTVENHIWDGTLQGSHCDYLGWDGIY</sequence>
<dbReference type="EMBL" id="UINC01017383">
    <property type="protein sequence ID" value="SVA71990.1"/>
    <property type="molecule type" value="Genomic_DNA"/>
</dbReference>
<evidence type="ECO:0000313" key="1">
    <source>
        <dbReference type="EMBL" id="SVA71990.1"/>
    </source>
</evidence>
<name>A0A381Y538_9ZZZZ</name>
<accession>A0A381Y538</accession>
<organism evidence="1">
    <name type="scientific">marine metagenome</name>
    <dbReference type="NCBI Taxonomy" id="408172"/>
    <lineage>
        <taxon>unclassified sequences</taxon>
        <taxon>metagenomes</taxon>
        <taxon>ecological metagenomes</taxon>
    </lineage>
</organism>
<reference evidence="1" key="1">
    <citation type="submission" date="2018-05" db="EMBL/GenBank/DDBJ databases">
        <authorList>
            <person name="Lanie J.A."/>
            <person name="Ng W.-L."/>
            <person name="Kazmierczak K.M."/>
            <person name="Andrzejewski T.M."/>
            <person name="Davidsen T.M."/>
            <person name="Wayne K.J."/>
            <person name="Tettelin H."/>
            <person name="Glass J.I."/>
            <person name="Rusch D."/>
            <person name="Podicherti R."/>
            <person name="Tsui H.-C.T."/>
            <person name="Winkler M.E."/>
        </authorList>
    </citation>
    <scope>NUCLEOTIDE SEQUENCE</scope>
</reference>
<dbReference type="AlphaFoldDB" id="A0A381Y538"/>
<protein>
    <submittedName>
        <fullName evidence="1">Uncharacterized protein</fullName>
    </submittedName>
</protein>
<gene>
    <name evidence="1" type="ORF">METZ01_LOCUS124844</name>
</gene>
<feature type="non-terminal residue" evidence="1">
    <location>
        <position position="609"/>
    </location>
</feature>